<gene>
    <name evidence="2" type="ORF">GEV33_010411</name>
</gene>
<comment type="caution">
    <text evidence="2">The sequence shown here is derived from an EMBL/GenBank/DDBJ whole genome shotgun (WGS) entry which is preliminary data.</text>
</comment>
<dbReference type="Proteomes" id="UP000719412">
    <property type="component" value="Unassembled WGS sequence"/>
</dbReference>
<evidence type="ECO:0000313" key="2">
    <source>
        <dbReference type="EMBL" id="KAH0812380.1"/>
    </source>
</evidence>
<accession>A0A8J6H5R2</accession>
<reference evidence="2" key="1">
    <citation type="journal article" date="2020" name="J Insects Food Feed">
        <title>The yellow mealworm (Tenebrio molitor) genome: a resource for the emerging insects as food and feed industry.</title>
        <authorList>
            <person name="Eriksson T."/>
            <person name="Andere A."/>
            <person name="Kelstrup H."/>
            <person name="Emery V."/>
            <person name="Picard C."/>
        </authorList>
    </citation>
    <scope>NUCLEOTIDE SEQUENCE</scope>
    <source>
        <strain evidence="2">Stoneville</strain>
        <tissue evidence="2">Whole head</tissue>
    </source>
</reference>
<reference evidence="2" key="2">
    <citation type="submission" date="2021-08" db="EMBL/GenBank/DDBJ databases">
        <authorList>
            <person name="Eriksson T."/>
        </authorList>
    </citation>
    <scope>NUCLEOTIDE SEQUENCE</scope>
    <source>
        <strain evidence="2">Stoneville</strain>
        <tissue evidence="2">Whole head</tissue>
    </source>
</reference>
<feature type="region of interest" description="Disordered" evidence="1">
    <location>
        <begin position="90"/>
        <end position="109"/>
    </location>
</feature>
<name>A0A8J6H5R2_TENMO</name>
<organism evidence="2 3">
    <name type="scientific">Tenebrio molitor</name>
    <name type="common">Yellow mealworm beetle</name>
    <dbReference type="NCBI Taxonomy" id="7067"/>
    <lineage>
        <taxon>Eukaryota</taxon>
        <taxon>Metazoa</taxon>
        <taxon>Ecdysozoa</taxon>
        <taxon>Arthropoda</taxon>
        <taxon>Hexapoda</taxon>
        <taxon>Insecta</taxon>
        <taxon>Pterygota</taxon>
        <taxon>Neoptera</taxon>
        <taxon>Endopterygota</taxon>
        <taxon>Coleoptera</taxon>
        <taxon>Polyphaga</taxon>
        <taxon>Cucujiformia</taxon>
        <taxon>Tenebrionidae</taxon>
        <taxon>Tenebrio</taxon>
    </lineage>
</organism>
<evidence type="ECO:0000313" key="3">
    <source>
        <dbReference type="Proteomes" id="UP000719412"/>
    </source>
</evidence>
<dbReference type="AlphaFoldDB" id="A0A8J6H5R2"/>
<evidence type="ECO:0000256" key="1">
    <source>
        <dbReference type="SAM" id="MobiDB-lite"/>
    </source>
</evidence>
<proteinExistence type="predicted"/>
<keyword evidence="3" id="KW-1185">Reference proteome</keyword>
<sequence length="109" mass="12332">MKVAFDRKRKVPRKYSKGDLVLWRGGSAGNTKGVSTKVAAKFVGPYRVTKVFGNDRYQITSVRGVRGYKNYRVLVAVDALRPFKAAVEYDTESDNSEREREDLIDLLEG</sequence>
<protein>
    <submittedName>
        <fullName evidence="2">Uncharacterized protein</fullName>
    </submittedName>
</protein>
<dbReference type="EMBL" id="JABDTM020026103">
    <property type="protein sequence ID" value="KAH0812380.1"/>
    <property type="molecule type" value="Genomic_DNA"/>
</dbReference>